<evidence type="ECO:0000256" key="6">
    <source>
        <dbReference type="SAM" id="MobiDB-lite"/>
    </source>
</evidence>
<dbReference type="Proteomes" id="UP000004978">
    <property type="component" value="Unassembled WGS sequence"/>
</dbReference>
<proteinExistence type="predicted"/>
<feature type="region of interest" description="Disordered" evidence="6">
    <location>
        <begin position="421"/>
        <end position="552"/>
    </location>
</feature>
<feature type="compositionally biased region" description="Low complexity" evidence="6">
    <location>
        <begin position="473"/>
        <end position="552"/>
    </location>
</feature>
<evidence type="ECO:0000313" key="10">
    <source>
        <dbReference type="Proteomes" id="UP000004978"/>
    </source>
</evidence>
<accession>F9UKM0</accession>
<dbReference type="PANTHER" id="PTHR34296:SF2">
    <property type="entry name" value="ABC TRANSPORTER GUANOSINE-BINDING PROTEIN NUPN"/>
    <property type="match status" value="1"/>
</dbReference>
<feature type="compositionally biased region" description="Low complexity" evidence="6">
    <location>
        <begin position="431"/>
        <end position="448"/>
    </location>
</feature>
<dbReference type="InterPro" id="IPR008107">
    <property type="entry name" value="Mycoplasma_p48"/>
</dbReference>
<feature type="domain" description="ABC transporter substrate-binding protein PnrA-like" evidence="8">
    <location>
        <begin position="65"/>
        <end position="379"/>
    </location>
</feature>
<dbReference type="RefSeq" id="WP_006608838.1">
    <property type="nucleotide sequence ID" value="NZ_AFXA01000011.1"/>
</dbReference>
<comment type="caution">
    <text evidence="9">The sequence shown here is derived from an EMBL/GenBank/DDBJ whole genome shotgun (WGS) entry which is preliminary data.</text>
</comment>
<protein>
    <submittedName>
        <fullName evidence="9">Macrophage activating lipoprotein-404, sugar ABC transporter binding lipoprotein</fullName>
    </submittedName>
</protein>
<dbReference type="PROSITE" id="PS51257">
    <property type="entry name" value="PROKAR_LIPOPROTEIN"/>
    <property type="match status" value="1"/>
</dbReference>
<evidence type="ECO:0000259" key="8">
    <source>
        <dbReference type="Pfam" id="PF02608"/>
    </source>
</evidence>
<feature type="chain" id="PRO_5003388953" evidence="7">
    <location>
        <begin position="24"/>
        <end position="552"/>
    </location>
</feature>
<feature type="compositionally biased region" description="Basic and acidic residues" evidence="6">
    <location>
        <begin position="449"/>
        <end position="472"/>
    </location>
</feature>
<organism evidence="9 10">
    <name type="scientific">Mycoplasmopsis columbina SF7</name>
    <dbReference type="NCBI Taxonomy" id="1037410"/>
    <lineage>
        <taxon>Bacteria</taxon>
        <taxon>Bacillati</taxon>
        <taxon>Mycoplasmatota</taxon>
        <taxon>Mycoplasmoidales</taxon>
        <taxon>Metamycoplasmataceae</taxon>
        <taxon>Mycoplasmopsis</taxon>
    </lineage>
</organism>
<reference evidence="9 10" key="1">
    <citation type="journal article" date="2013" name="Genome Announc.">
        <title>Genome Sequence of Mycoplasma columbinum Strain SF7.</title>
        <authorList>
            <person name="Guo Z."/>
            <person name="Xu X."/>
            <person name="Zheng Q."/>
            <person name="Li T."/>
            <person name="Kuang S."/>
            <person name="Zhang Z."/>
            <person name="Chen Y."/>
            <person name="Lu X."/>
            <person name="Zhou R."/>
            <person name="Bi D."/>
            <person name="Jin H."/>
        </authorList>
    </citation>
    <scope>NUCLEOTIDE SEQUENCE [LARGE SCALE GENOMIC DNA]</scope>
    <source>
        <strain evidence="9 10">SF7</strain>
    </source>
</reference>
<keyword evidence="5 9" id="KW-0449">Lipoprotein</keyword>
<dbReference type="Pfam" id="PF02608">
    <property type="entry name" value="Bmp"/>
    <property type="match status" value="1"/>
</dbReference>
<keyword evidence="4" id="KW-0472">Membrane</keyword>
<dbReference type="InterPro" id="IPR050957">
    <property type="entry name" value="BMP_lipoprotein"/>
</dbReference>
<sequence>MSKKFKKSLILAASSASTLPFIAFTVACSTNEHKRKPNPLVAKVELNENLKLTKEEAASAPRVAFITDGGDLFDKSFNQSGWEGIIRYGEQSDLSLDKYDVYEVKDNNFTDQYIAAINSGAKILVLPGFHHESVLGKFYEDNKQLVDSKGIKFIGLDFVIPSNIPAGSGISLLFETKEAGFLAGYAVGEYLKDKPASERTAGTFGGGTFNGVTDFNEGFYKGLYKYNSQADSNNTIQTKDIVDGNVYLGSVFDTTDSTKQAEVNKVINLGANVLLPVAGPWTTWVADQQNTKLVIGVDVDQSIVDTKNSSKYFTSITKQIAQAVYETVAALVKGESSFLGNYEDKKANAVIKKGIDAKWVGLAPSKVADKEKANAAIAKAFEAFHALTTEEKAWLVGKKVKPSDTNDVESNQDRLTQLSAAVNEAKKPNVETTPVTVPATGTTSGSTSSEEKEKEAETAAQTGDKETTESTDKTTGTESTTGATGTSSSSETTTTTGTESGAETSTQNPPASEATTTNTSEETSSAPAESSTTASPESTSSPSSPASPESSN</sequence>
<keyword evidence="2" id="KW-1003">Cell membrane</keyword>
<dbReference type="EMBL" id="AFXA01000011">
    <property type="protein sequence ID" value="EGV00225.1"/>
    <property type="molecule type" value="Genomic_DNA"/>
</dbReference>
<dbReference type="Gene3D" id="3.40.50.2300">
    <property type="match status" value="2"/>
</dbReference>
<dbReference type="eggNOG" id="COG1744">
    <property type="taxonomic scope" value="Bacteria"/>
</dbReference>
<keyword evidence="10" id="KW-1185">Reference proteome</keyword>
<evidence type="ECO:0000256" key="7">
    <source>
        <dbReference type="SAM" id="SignalP"/>
    </source>
</evidence>
<evidence type="ECO:0000256" key="5">
    <source>
        <dbReference type="ARBA" id="ARBA00023288"/>
    </source>
</evidence>
<evidence type="ECO:0000313" key="9">
    <source>
        <dbReference type="EMBL" id="EGV00225.1"/>
    </source>
</evidence>
<evidence type="ECO:0000256" key="3">
    <source>
        <dbReference type="ARBA" id="ARBA00022729"/>
    </source>
</evidence>
<feature type="signal peptide" evidence="7">
    <location>
        <begin position="1"/>
        <end position="23"/>
    </location>
</feature>
<dbReference type="PANTHER" id="PTHR34296">
    <property type="entry name" value="TRANSCRIPTIONAL ACTIVATOR PROTEIN MED"/>
    <property type="match status" value="1"/>
</dbReference>
<dbReference type="PRINTS" id="PR01733">
    <property type="entry name" value="LIPPROTEIN48"/>
</dbReference>
<dbReference type="GO" id="GO:0005886">
    <property type="term" value="C:plasma membrane"/>
    <property type="evidence" value="ECO:0007669"/>
    <property type="project" value="UniProtKB-SubCell"/>
</dbReference>
<evidence type="ECO:0000256" key="1">
    <source>
        <dbReference type="ARBA" id="ARBA00004236"/>
    </source>
</evidence>
<dbReference type="InterPro" id="IPR003760">
    <property type="entry name" value="PnrA-like"/>
</dbReference>
<dbReference type="AlphaFoldDB" id="F9UKM0"/>
<keyword evidence="3 7" id="KW-0732">Signal</keyword>
<evidence type="ECO:0000256" key="4">
    <source>
        <dbReference type="ARBA" id="ARBA00023136"/>
    </source>
</evidence>
<name>F9UKM0_9BACT</name>
<comment type="subcellular location">
    <subcellularLocation>
        <location evidence="1">Cell membrane</location>
    </subcellularLocation>
</comment>
<dbReference type="STRING" id="1037410.MCSF7_02166"/>
<evidence type="ECO:0000256" key="2">
    <source>
        <dbReference type="ARBA" id="ARBA00022475"/>
    </source>
</evidence>
<gene>
    <name evidence="9" type="ORF">MCSF7_02166</name>
</gene>